<gene>
    <name evidence="7" type="ordered locus">Ppro_1806</name>
</gene>
<keyword evidence="8" id="KW-1185">Reference proteome</keyword>
<evidence type="ECO:0000256" key="6">
    <source>
        <dbReference type="SAM" id="Phobius"/>
    </source>
</evidence>
<dbReference type="InterPro" id="IPR012809">
    <property type="entry name" value="ECF_CbiQ"/>
</dbReference>
<feature type="transmembrane region" description="Helical" evidence="6">
    <location>
        <begin position="238"/>
        <end position="257"/>
    </location>
</feature>
<evidence type="ECO:0000256" key="5">
    <source>
        <dbReference type="ARBA" id="ARBA00023136"/>
    </source>
</evidence>
<dbReference type="RefSeq" id="WP_011735695.1">
    <property type="nucleotide sequence ID" value="NC_008609.1"/>
</dbReference>
<keyword evidence="3 6" id="KW-0812">Transmembrane</keyword>
<dbReference type="Pfam" id="PF02361">
    <property type="entry name" value="CbiQ"/>
    <property type="match status" value="1"/>
</dbReference>
<dbReference type="GO" id="GO:0043190">
    <property type="term" value="C:ATP-binding cassette (ABC) transporter complex"/>
    <property type="evidence" value="ECO:0007669"/>
    <property type="project" value="InterPro"/>
</dbReference>
<sequence length="270" mass="30022">MSRLSIENALTDFRRLDLLALGDTPIHRLDARAKVLATLAFVTTVMSFDRYQISALLPFFIFPLCLVILGNIPAGYLLKRIALVIPFAVMVGLFNPFLDSRAMVRLGPLAISGGWISCASILIRAVLTAGAALILVSVTGFSAICHALNRMGVPQAFTMQLLFLHRYLFVLIEEAKQVSRARQLRSFGSRGLGIRNSGPILGNLLLRTWERAERIHLAMLARGFSGDFHTRRESRFGGWELIFILGWTILFIILRVWNISAVLGRLLTGT</sequence>
<evidence type="ECO:0000313" key="7">
    <source>
        <dbReference type="EMBL" id="ABK99418.1"/>
    </source>
</evidence>
<proteinExistence type="predicted"/>
<dbReference type="PANTHER" id="PTHR34857">
    <property type="entry name" value="SLL0384 PROTEIN"/>
    <property type="match status" value="1"/>
</dbReference>
<protein>
    <submittedName>
        <fullName evidence="7">Cobalt ABC transporter, inner membrane subunit CbiQ</fullName>
    </submittedName>
</protein>
<name>A1APZ8_PELPD</name>
<dbReference type="GO" id="GO:0006824">
    <property type="term" value="P:cobalt ion transport"/>
    <property type="evidence" value="ECO:0007669"/>
    <property type="project" value="InterPro"/>
</dbReference>
<dbReference type="PANTHER" id="PTHR34857:SF2">
    <property type="entry name" value="SLL0384 PROTEIN"/>
    <property type="match status" value="1"/>
</dbReference>
<dbReference type="EMBL" id="CP000482">
    <property type="protein sequence ID" value="ABK99418.1"/>
    <property type="molecule type" value="Genomic_DNA"/>
</dbReference>
<keyword evidence="2" id="KW-1003">Cell membrane</keyword>
<evidence type="ECO:0000313" key="8">
    <source>
        <dbReference type="Proteomes" id="UP000006732"/>
    </source>
</evidence>
<evidence type="ECO:0000256" key="4">
    <source>
        <dbReference type="ARBA" id="ARBA00022989"/>
    </source>
</evidence>
<comment type="subcellular location">
    <subcellularLocation>
        <location evidence="1">Cell membrane</location>
        <topology evidence="1">Multi-pass membrane protein</topology>
    </subcellularLocation>
</comment>
<dbReference type="NCBIfam" id="TIGR02454">
    <property type="entry name" value="ECF_T_CbiQ"/>
    <property type="match status" value="1"/>
</dbReference>
<dbReference type="eggNOG" id="COG0619">
    <property type="taxonomic scope" value="Bacteria"/>
</dbReference>
<keyword evidence="4 6" id="KW-1133">Transmembrane helix</keyword>
<dbReference type="InterPro" id="IPR003339">
    <property type="entry name" value="ABC/ECF_trnsptr_transmembrane"/>
</dbReference>
<feature type="transmembrane region" description="Helical" evidence="6">
    <location>
        <begin position="81"/>
        <end position="98"/>
    </location>
</feature>
<feature type="transmembrane region" description="Helical" evidence="6">
    <location>
        <begin position="130"/>
        <end position="149"/>
    </location>
</feature>
<dbReference type="STRING" id="338966.Ppro_1806"/>
<keyword evidence="5 6" id="KW-0472">Membrane</keyword>
<feature type="transmembrane region" description="Helical" evidence="6">
    <location>
        <begin position="104"/>
        <end position="123"/>
    </location>
</feature>
<dbReference type="InterPro" id="IPR051611">
    <property type="entry name" value="ECF_transporter_component"/>
</dbReference>
<evidence type="ECO:0000256" key="1">
    <source>
        <dbReference type="ARBA" id="ARBA00004651"/>
    </source>
</evidence>
<dbReference type="HOGENOM" id="CLU_056469_1_2_7"/>
<reference evidence="7 8" key="1">
    <citation type="submission" date="2006-10" db="EMBL/GenBank/DDBJ databases">
        <title>Complete sequence of chromosome of Pelobacter propionicus DSM 2379.</title>
        <authorList>
            <consortium name="US DOE Joint Genome Institute"/>
            <person name="Copeland A."/>
            <person name="Lucas S."/>
            <person name="Lapidus A."/>
            <person name="Barry K."/>
            <person name="Detter J.C."/>
            <person name="Glavina del Rio T."/>
            <person name="Hammon N."/>
            <person name="Israni S."/>
            <person name="Dalin E."/>
            <person name="Tice H."/>
            <person name="Pitluck S."/>
            <person name="Saunders E."/>
            <person name="Brettin T."/>
            <person name="Bruce D."/>
            <person name="Han C."/>
            <person name="Tapia R."/>
            <person name="Schmutz J."/>
            <person name="Larimer F."/>
            <person name="Land M."/>
            <person name="Hauser L."/>
            <person name="Kyrpides N."/>
            <person name="Kim E."/>
            <person name="Lovley D."/>
            <person name="Richardson P."/>
        </authorList>
    </citation>
    <scope>NUCLEOTIDE SEQUENCE [LARGE SCALE GENOMIC DNA]</scope>
    <source>
        <strain evidence="8">DSM 2379 / NBRC 103807 / OttBd1</strain>
    </source>
</reference>
<evidence type="ECO:0000256" key="2">
    <source>
        <dbReference type="ARBA" id="ARBA00022475"/>
    </source>
</evidence>
<feature type="transmembrane region" description="Helical" evidence="6">
    <location>
        <begin position="51"/>
        <end position="69"/>
    </location>
</feature>
<dbReference type="KEGG" id="ppd:Ppro_1806"/>
<dbReference type="Proteomes" id="UP000006732">
    <property type="component" value="Chromosome"/>
</dbReference>
<dbReference type="CDD" id="cd16914">
    <property type="entry name" value="EcfT"/>
    <property type="match status" value="1"/>
</dbReference>
<organism evidence="7 8">
    <name type="scientific">Pelobacter propionicus (strain DSM 2379 / NBRC 103807 / OttBd1)</name>
    <dbReference type="NCBI Taxonomy" id="338966"/>
    <lineage>
        <taxon>Bacteria</taxon>
        <taxon>Pseudomonadati</taxon>
        <taxon>Thermodesulfobacteriota</taxon>
        <taxon>Desulfuromonadia</taxon>
        <taxon>Desulfuromonadales</taxon>
        <taxon>Desulfuromonadaceae</taxon>
        <taxon>Pelobacter</taxon>
    </lineage>
</organism>
<evidence type="ECO:0000256" key="3">
    <source>
        <dbReference type="ARBA" id="ARBA00022692"/>
    </source>
</evidence>
<dbReference type="AlphaFoldDB" id="A1APZ8"/>
<dbReference type="OrthoDB" id="4533at2"/>
<accession>A1APZ8</accession>